<accession>A0ABW6M7M5</accession>
<keyword evidence="2" id="KW-0472">Membrane</keyword>
<evidence type="ECO:0000256" key="1">
    <source>
        <dbReference type="SAM" id="MobiDB-lite"/>
    </source>
</evidence>
<feature type="compositionally biased region" description="Pro residues" evidence="1">
    <location>
        <begin position="33"/>
        <end position="45"/>
    </location>
</feature>
<name>A0ABW6M7M5_9ACTN</name>
<evidence type="ECO:0000313" key="5">
    <source>
        <dbReference type="Proteomes" id="UP001601303"/>
    </source>
</evidence>
<dbReference type="Pfam" id="PF13828">
    <property type="entry name" value="DUF4190"/>
    <property type="match status" value="1"/>
</dbReference>
<dbReference type="EMBL" id="JBIAHM010000006">
    <property type="protein sequence ID" value="MFE9600770.1"/>
    <property type="molecule type" value="Genomic_DNA"/>
</dbReference>
<protein>
    <submittedName>
        <fullName evidence="4">DUF4190 domain-containing protein</fullName>
    </submittedName>
</protein>
<dbReference type="InterPro" id="IPR025241">
    <property type="entry name" value="DUF4190"/>
</dbReference>
<feature type="transmembrane region" description="Helical" evidence="2">
    <location>
        <begin position="165"/>
        <end position="196"/>
    </location>
</feature>
<organism evidence="4 5">
    <name type="scientific">Streptomyces hokutonensis</name>
    <dbReference type="NCBI Taxonomy" id="1306990"/>
    <lineage>
        <taxon>Bacteria</taxon>
        <taxon>Bacillati</taxon>
        <taxon>Actinomycetota</taxon>
        <taxon>Actinomycetes</taxon>
        <taxon>Kitasatosporales</taxon>
        <taxon>Streptomycetaceae</taxon>
        <taxon>Streptomyces</taxon>
    </lineage>
</organism>
<evidence type="ECO:0000256" key="2">
    <source>
        <dbReference type="SAM" id="Phobius"/>
    </source>
</evidence>
<dbReference type="Proteomes" id="UP001601303">
    <property type="component" value="Unassembled WGS sequence"/>
</dbReference>
<keyword evidence="5" id="KW-1185">Reference proteome</keyword>
<reference evidence="4 5" key="1">
    <citation type="submission" date="2024-10" db="EMBL/GenBank/DDBJ databases">
        <title>The Natural Products Discovery Center: Release of the First 8490 Sequenced Strains for Exploring Actinobacteria Biosynthetic Diversity.</title>
        <authorList>
            <person name="Kalkreuter E."/>
            <person name="Kautsar S.A."/>
            <person name="Yang D."/>
            <person name="Bader C.D."/>
            <person name="Teijaro C.N."/>
            <person name="Fluegel L."/>
            <person name="Davis C.M."/>
            <person name="Simpson J.R."/>
            <person name="Lauterbach L."/>
            <person name="Steele A.D."/>
            <person name="Gui C."/>
            <person name="Meng S."/>
            <person name="Li G."/>
            <person name="Viehrig K."/>
            <person name="Ye F."/>
            <person name="Su P."/>
            <person name="Kiefer A.F."/>
            <person name="Nichols A."/>
            <person name="Cepeda A.J."/>
            <person name="Yan W."/>
            <person name="Fan B."/>
            <person name="Jiang Y."/>
            <person name="Adhikari A."/>
            <person name="Zheng C.-J."/>
            <person name="Schuster L."/>
            <person name="Cowan T.M."/>
            <person name="Smanski M.J."/>
            <person name="Chevrette M.G."/>
            <person name="De Carvalho L.P.S."/>
            <person name="Shen B."/>
        </authorList>
    </citation>
    <scope>NUCLEOTIDE SEQUENCE [LARGE SCALE GENOMIC DNA]</scope>
    <source>
        <strain evidence="4 5">NPDC006488</strain>
    </source>
</reference>
<comment type="caution">
    <text evidence="4">The sequence shown here is derived from an EMBL/GenBank/DDBJ whole genome shotgun (WGS) entry which is preliminary data.</text>
</comment>
<feature type="transmembrane region" description="Helical" evidence="2">
    <location>
        <begin position="217"/>
        <end position="241"/>
    </location>
</feature>
<evidence type="ECO:0000313" key="4">
    <source>
        <dbReference type="EMBL" id="MFE9600770.1"/>
    </source>
</evidence>
<feature type="compositionally biased region" description="Polar residues" evidence="1">
    <location>
        <begin position="61"/>
        <end position="70"/>
    </location>
</feature>
<evidence type="ECO:0000259" key="3">
    <source>
        <dbReference type="Pfam" id="PF13828"/>
    </source>
</evidence>
<keyword evidence="2" id="KW-0812">Transmembrane</keyword>
<feature type="compositionally biased region" description="Low complexity" evidence="1">
    <location>
        <begin position="77"/>
        <end position="92"/>
    </location>
</feature>
<feature type="region of interest" description="Disordered" evidence="1">
    <location>
        <begin position="248"/>
        <end position="270"/>
    </location>
</feature>
<dbReference type="RefSeq" id="WP_388107487.1">
    <property type="nucleotide sequence ID" value="NZ_JBIAHM010000006.1"/>
</dbReference>
<feature type="domain" description="DUF4190" evidence="3">
    <location>
        <begin position="162"/>
        <end position="229"/>
    </location>
</feature>
<keyword evidence="2" id="KW-1133">Transmembrane helix</keyword>
<feature type="region of interest" description="Disordered" evidence="1">
    <location>
        <begin position="1"/>
        <end position="129"/>
    </location>
</feature>
<sequence>MGDQTQPDGSAGANDDPWAPPENRPSLDKRAQPPAPGRQPPPQDQPPAAAQPQQPPPQSPSLHYQPTMNALPSDGFAPPASGAPGTPPASGAPGYGPPSTPVGHPGNVGTPPGLPSYGAPGYGPPNSPGAPGMPGVPGMPGGYGYPQGYGWPGMPMAPQNNLGTVALVLGILSCCLFCIYGIVSLVLGIIAVVLGVKGKKRADRGQATNRGQAQAGLITGIVGIILGLAVIALLGISFAAYEHEQDHQGSDSTSSYNSAPSLPTPILTQR</sequence>
<gene>
    <name evidence="4" type="ORF">ACFYNQ_19650</name>
</gene>
<feature type="compositionally biased region" description="Polar residues" evidence="1">
    <location>
        <begin position="250"/>
        <end position="270"/>
    </location>
</feature>
<proteinExistence type="predicted"/>